<dbReference type="EMBL" id="BPLR01005703">
    <property type="protein sequence ID" value="GIY04398.1"/>
    <property type="molecule type" value="Genomic_DNA"/>
</dbReference>
<dbReference type="Proteomes" id="UP001054945">
    <property type="component" value="Unassembled WGS sequence"/>
</dbReference>
<sequence length="45" mass="5205">AIVIQLLDTGGVLRMLSDLACFWNRTLTIIDKSRWESSIQMRPKK</sequence>
<accession>A0AAV4QAH6</accession>
<organism evidence="1 2">
    <name type="scientific">Caerostris extrusa</name>
    <name type="common">Bark spider</name>
    <name type="synonym">Caerostris bankana</name>
    <dbReference type="NCBI Taxonomy" id="172846"/>
    <lineage>
        <taxon>Eukaryota</taxon>
        <taxon>Metazoa</taxon>
        <taxon>Ecdysozoa</taxon>
        <taxon>Arthropoda</taxon>
        <taxon>Chelicerata</taxon>
        <taxon>Arachnida</taxon>
        <taxon>Araneae</taxon>
        <taxon>Araneomorphae</taxon>
        <taxon>Entelegynae</taxon>
        <taxon>Araneoidea</taxon>
        <taxon>Araneidae</taxon>
        <taxon>Caerostris</taxon>
    </lineage>
</organism>
<proteinExistence type="predicted"/>
<comment type="caution">
    <text evidence="1">The sequence shown here is derived from an EMBL/GenBank/DDBJ whole genome shotgun (WGS) entry which is preliminary data.</text>
</comment>
<dbReference type="AlphaFoldDB" id="A0AAV4QAH6"/>
<name>A0AAV4QAH6_CAEEX</name>
<gene>
    <name evidence="1" type="ORF">CEXT_329831</name>
</gene>
<keyword evidence="2" id="KW-1185">Reference proteome</keyword>
<protein>
    <submittedName>
        <fullName evidence="1">Uncharacterized protein</fullName>
    </submittedName>
</protein>
<feature type="non-terminal residue" evidence="1">
    <location>
        <position position="1"/>
    </location>
</feature>
<evidence type="ECO:0000313" key="2">
    <source>
        <dbReference type="Proteomes" id="UP001054945"/>
    </source>
</evidence>
<evidence type="ECO:0000313" key="1">
    <source>
        <dbReference type="EMBL" id="GIY04398.1"/>
    </source>
</evidence>
<reference evidence="1 2" key="1">
    <citation type="submission" date="2021-06" db="EMBL/GenBank/DDBJ databases">
        <title>Caerostris extrusa draft genome.</title>
        <authorList>
            <person name="Kono N."/>
            <person name="Arakawa K."/>
        </authorList>
    </citation>
    <scope>NUCLEOTIDE SEQUENCE [LARGE SCALE GENOMIC DNA]</scope>
</reference>